<dbReference type="AlphaFoldDB" id="A0A8J8GG54"/>
<dbReference type="Pfam" id="PF00440">
    <property type="entry name" value="TetR_N"/>
    <property type="match status" value="1"/>
</dbReference>
<dbReference type="PROSITE" id="PS01081">
    <property type="entry name" value="HTH_TETR_1"/>
    <property type="match status" value="1"/>
</dbReference>
<dbReference type="Proteomes" id="UP000625804">
    <property type="component" value="Unassembled WGS sequence"/>
</dbReference>
<dbReference type="GO" id="GO:0003677">
    <property type="term" value="F:DNA binding"/>
    <property type="evidence" value="ECO:0007669"/>
    <property type="project" value="UniProtKB-UniRule"/>
</dbReference>
<dbReference type="InterPro" id="IPR023772">
    <property type="entry name" value="DNA-bd_HTH_TetR-type_CS"/>
</dbReference>
<dbReference type="InterPro" id="IPR050624">
    <property type="entry name" value="HTH-type_Tx_Regulator"/>
</dbReference>
<comment type="caution">
    <text evidence="5">The sequence shown here is derived from an EMBL/GenBank/DDBJ whole genome shotgun (WGS) entry which is preliminary data.</text>
</comment>
<dbReference type="PRINTS" id="PR00455">
    <property type="entry name" value="HTHTETR"/>
</dbReference>
<sequence>MKDRKLHVIKMAHQLFIDKGYQATSIQDILDYSGISKGTFYNYFSSKSELLMAIFQSIYEKIEQERNELLIGQDRSNIEIFIKQIDLQMQNHRMNKLFSLFQEAVVLNDPELNQFFKQSHFKWIHWIYKRFIDIFGDDKKQYLLDCAIMFTGILQQNLKYYEIINEDCIGSIQKVTRYSVERIVNIVEDVSKSKENLIDPENFENILQSLNNNEKPFKEKIYRMILELKMALQLKKEQKKYMELLDFVHDELFHSNKPRKFLIESALQSLKNDEALSELYKNVEALENLLSSYWHESKGKSE</sequence>
<keyword evidence="1" id="KW-0678">Repressor</keyword>
<evidence type="ECO:0000313" key="6">
    <source>
        <dbReference type="Proteomes" id="UP000625804"/>
    </source>
</evidence>
<proteinExistence type="predicted"/>
<dbReference type="EMBL" id="JABTTE010000017">
    <property type="protein sequence ID" value="NSL52526.1"/>
    <property type="molecule type" value="Genomic_DNA"/>
</dbReference>
<dbReference type="Gene3D" id="1.10.357.10">
    <property type="entry name" value="Tetracycline Repressor, domain 2"/>
    <property type="match status" value="1"/>
</dbReference>
<evidence type="ECO:0000256" key="2">
    <source>
        <dbReference type="ARBA" id="ARBA00023125"/>
    </source>
</evidence>
<evidence type="ECO:0000313" key="5">
    <source>
        <dbReference type="EMBL" id="NSL52526.1"/>
    </source>
</evidence>
<dbReference type="PANTHER" id="PTHR43479:SF22">
    <property type="entry name" value="TRANSCRIPTIONAL REGULATOR, TETR FAMILY"/>
    <property type="match status" value="1"/>
</dbReference>
<dbReference type="InterPro" id="IPR001647">
    <property type="entry name" value="HTH_TetR"/>
</dbReference>
<feature type="DNA-binding region" description="H-T-H motif" evidence="3">
    <location>
        <begin position="25"/>
        <end position="44"/>
    </location>
</feature>
<dbReference type="PROSITE" id="PS50977">
    <property type="entry name" value="HTH_TETR_2"/>
    <property type="match status" value="1"/>
</dbReference>
<evidence type="ECO:0000256" key="1">
    <source>
        <dbReference type="ARBA" id="ARBA00022491"/>
    </source>
</evidence>
<evidence type="ECO:0000256" key="3">
    <source>
        <dbReference type="PROSITE-ProRule" id="PRU00335"/>
    </source>
</evidence>
<keyword evidence="2 3" id="KW-0238">DNA-binding</keyword>
<keyword evidence="6" id="KW-1185">Reference proteome</keyword>
<accession>A0A8J8GG54</accession>
<dbReference type="SUPFAM" id="SSF46689">
    <property type="entry name" value="Homeodomain-like"/>
    <property type="match status" value="1"/>
</dbReference>
<reference evidence="5" key="1">
    <citation type="submission" date="2020-06" db="EMBL/GenBank/DDBJ databases">
        <title>A novel thermopfilic bacterium from Erzurum, Turkey.</title>
        <authorList>
            <person name="Adiguzel A."/>
            <person name="Ay H."/>
            <person name="Baltaci M.O."/>
        </authorList>
    </citation>
    <scope>NUCLEOTIDE SEQUENCE</scope>
    <source>
        <strain evidence="5">P2</strain>
    </source>
</reference>
<dbReference type="InterPro" id="IPR009057">
    <property type="entry name" value="Homeodomain-like_sf"/>
</dbReference>
<feature type="domain" description="HTH tetR-type" evidence="4">
    <location>
        <begin position="2"/>
        <end position="62"/>
    </location>
</feature>
<name>A0A8J8GG54_9BACI</name>
<dbReference type="RefSeq" id="WP_173731731.1">
    <property type="nucleotide sequence ID" value="NZ_JABTTE010000017.1"/>
</dbReference>
<protein>
    <submittedName>
        <fullName evidence="5">TetR/AcrR family transcriptional regulator</fullName>
    </submittedName>
</protein>
<dbReference type="PANTHER" id="PTHR43479">
    <property type="entry name" value="ACREF/ENVCD OPERON REPRESSOR-RELATED"/>
    <property type="match status" value="1"/>
</dbReference>
<gene>
    <name evidence="5" type="ORF">HR057_12260</name>
</gene>
<evidence type="ECO:0000259" key="4">
    <source>
        <dbReference type="PROSITE" id="PS50977"/>
    </source>
</evidence>
<organism evidence="5 6">
    <name type="scientific">Calidifontibacillus erzurumensis</name>
    <dbReference type="NCBI Taxonomy" id="2741433"/>
    <lineage>
        <taxon>Bacteria</taxon>
        <taxon>Bacillati</taxon>
        <taxon>Bacillota</taxon>
        <taxon>Bacilli</taxon>
        <taxon>Bacillales</taxon>
        <taxon>Bacillaceae</taxon>
        <taxon>Calidifontibacillus/Schinkia group</taxon>
        <taxon>Calidifontibacillus</taxon>
    </lineage>
</organism>